<evidence type="ECO:0000256" key="1">
    <source>
        <dbReference type="SAM" id="Phobius"/>
    </source>
</evidence>
<organism evidence="2 6">
    <name type="scientific">Klebsiella aerogenes</name>
    <name type="common">Enterobacter aerogenes</name>
    <dbReference type="NCBI Taxonomy" id="548"/>
    <lineage>
        <taxon>Bacteria</taxon>
        <taxon>Pseudomonadati</taxon>
        <taxon>Pseudomonadota</taxon>
        <taxon>Gammaproteobacteria</taxon>
        <taxon>Enterobacterales</taxon>
        <taxon>Enterobacteriaceae</taxon>
        <taxon>Klebsiella/Raoultella group</taxon>
        <taxon>Klebsiella</taxon>
    </lineage>
</organism>
<accession>A0A157U609</accession>
<dbReference type="Proteomes" id="UP000514462">
    <property type="component" value="Chromosome"/>
</dbReference>
<evidence type="ECO:0000313" key="6">
    <source>
        <dbReference type="Proteomes" id="UP001279012"/>
    </source>
</evidence>
<reference evidence="3" key="3">
    <citation type="journal article" date="2023" name="J. Hosp. Infect.">
        <title>Cross-contamination of carbapenem-resistant Gram-negative bacteria between patients and hospital environment in the first year of a newly built surgical ward.</title>
        <authorList>
            <person name="Boutin S."/>
            <person name="Scherrer M."/>
            <person name="Spath I."/>
            <person name="Kocer K."/>
            <person name="Heeg K."/>
            <person name="Nurjadi D."/>
        </authorList>
    </citation>
    <scope>NUCLEOTIDE SEQUENCE</scope>
    <source>
        <strain evidence="3">KE10384</strain>
    </source>
</reference>
<dbReference type="AlphaFoldDB" id="A0A094ZXW9"/>
<keyword evidence="1" id="KW-0812">Transmembrane</keyword>
<dbReference type="EMBL" id="CP055904">
    <property type="protein sequence ID" value="QMR40081.1"/>
    <property type="molecule type" value="Genomic_DNA"/>
</dbReference>
<reference evidence="4" key="2">
    <citation type="journal article" date="2021" name="Microb. Genom.">
        <title>A genomic epidemiological study shows that prevalence of antimicrobial resistance in Enterobacterales is associated with the livestock host, as well as antimicrobial usage.</title>
        <authorList>
            <person name="AbuOun M."/>
            <person name="Jones H."/>
            <person name="Stubberfield E."/>
            <person name="Gilson D."/>
            <person name="Shaw L.P."/>
            <person name="Hubbard A.T.M."/>
            <person name="Chau K.K."/>
            <person name="Sebra R."/>
            <person name="Peto T.E.A."/>
            <person name="Crook D.W."/>
            <person name="Read D.S."/>
            <person name="Gweon H.S."/>
            <person name="Walker A.S."/>
            <person name="Stoesser N."/>
            <person name="Smith R.P."/>
            <person name="Anjum M.F."/>
            <person name="On Behalf Of The Rehab Consortium."/>
        </authorList>
    </citation>
    <scope>NUCLEOTIDE SEQUENCE</scope>
    <source>
        <strain evidence="4">RHBSTW-00938</strain>
    </source>
</reference>
<accession>A0A094ZXW9</accession>
<evidence type="ECO:0000313" key="2">
    <source>
        <dbReference type="EMBL" id="MDX7013865.1"/>
    </source>
</evidence>
<dbReference type="EMBL" id="JAWZZT010000003">
    <property type="protein sequence ID" value="MDX7013865.1"/>
    <property type="molecule type" value="Genomic_DNA"/>
</dbReference>
<reference evidence="5" key="1">
    <citation type="submission" date="2020-06" db="EMBL/GenBank/DDBJ databases">
        <title>REHAB project genomes.</title>
        <authorList>
            <person name="Shaw L.P."/>
        </authorList>
    </citation>
    <scope>NUCLEOTIDE SEQUENCE [LARGE SCALE GENOMIC DNA]</scope>
    <source>
        <strain evidence="5">RHBSTW-00938</strain>
    </source>
</reference>
<dbReference type="GeneID" id="93314317"/>
<dbReference type="Proteomes" id="UP001303386">
    <property type="component" value="Unassembled WGS sequence"/>
</dbReference>
<dbReference type="InterPro" id="IPR019995">
    <property type="entry name" value="Cellulose_BcsF/YhjT"/>
</dbReference>
<name>A0A094ZXW9_KLEAE</name>
<dbReference type="RefSeq" id="WP_015369235.1">
    <property type="nucleotide sequence ID" value="NZ_AP022108.1"/>
</dbReference>
<proteinExistence type="predicted"/>
<reference evidence="2" key="4">
    <citation type="submission" date="2023-11" db="EMBL/GenBank/DDBJ databases">
        <title>Detection of rare carbapenemases in Enterobacterales - comparison of two colorimetric and two CIM-based carbapenemase assays.</title>
        <authorList>
            <person name="Schaffarczyk L."/>
            <person name="Noster J."/>
            <person name="Stelzer Y."/>
            <person name="Sattler J."/>
            <person name="Gatermann S."/>
            <person name="Hamprecht A."/>
        </authorList>
    </citation>
    <scope>NUCLEOTIDE SEQUENCE</scope>
    <source>
        <strain evidence="2">CIM-Cont-037</strain>
    </source>
</reference>
<dbReference type="EMBL" id="JARELW010000004">
    <property type="protein sequence ID" value="MEA8800115.1"/>
    <property type="molecule type" value="Genomic_DNA"/>
</dbReference>
<keyword evidence="1" id="KW-1133">Transmembrane helix</keyword>
<dbReference type="OMA" id="GYYARHS"/>
<evidence type="ECO:0000313" key="3">
    <source>
        <dbReference type="EMBL" id="MEA8800115.1"/>
    </source>
</evidence>
<sequence length="65" mass="7738">MMSIADIIQLIVLCALLFFPLGYLTRHYQRRIRTTLRLMFFKPRYVKPAGVLRRDNATRQGKLKK</sequence>
<dbReference type="Proteomes" id="UP001279012">
    <property type="component" value="Unassembled WGS sequence"/>
</dbReference>
<gene>
    <name evidence="2" type="primary">bcsF</name>
    <name evidence="4" type="ORF">HV331_11600</name>
    <name evidence="3" type="ORF">PZT46_12765</name>
    <name evidence="2" type="ORF">SJ059_05170</name>
</gene>
<keyword evidence="1" id="KW-0472">Membrane</keyword>
<dbReference type="NCBIfam" id="TIGR03493">
    <property type="entry name" value="cellullose_BcsF"/>
    <property type="match status" value="1"/>
</dbReference>
<feature type="transmembrane region" description="Helical" evidence="1">
    <location>
        <begin position="6"/>
        <end position="24"/>
    </location>
</feature>
<dbReference type="Pfam" id="PF11120">
    <property type="entry name" value="CBP_BcsF"/>
    <property type="match status" value="1"/>
</dbReference>
<protein>
    <submittedName>
        <fullName evidence="2">Cellulose biosynthesis protein BcsF</fullName>
    </submittedName>
</protein>
<evidence type="ECO:0000313" key="5">
    <source>
        <dbReference type="Proteomes" id="UP000514462"/>
    </source>
</evidence>
<evidence type="ECO:0000313" key="4">
    <source>
        <dbReference type="EMBL" id="QMR40081.1"/>
    </source>
</evidence>